<evidence type="ECO:0000313" key="4">
    <source>
        <dbReference type="EMBL" id="AKF11696.1"/>
    </source>
</evidence>
<dbReference type="PANTHER" id="PTHR11820">
    <property type="entry name" value="ACYLPYRUVASE"/>
    <property type="match status" value="1"/>
</dbReference>
<dbReference type="PANTHER" id="PTHR11820:SF7">
    <property type="entry name" value="ACYLPYRUVASE FAHD1, MITOCHONDRIAL"/>
    <property type="match status" value="1"/>
</dbReference>
<dbReference type="GO" id="GO:0018773">
    <property type="term" value="F:acetylpyruvate hydrolase activity"/>
    <property type="evidence" value="ECO:0007669"/>
    <property type="project" value="TreeGrafter"/>
</dbReference>
<proteinExistence type="predicted"/>
<dbReference type="AlphaFoldDB" id="A0A0F6WAS5"/>
<dbReference type="Gene3D" id="3.90.850.10">
    <property type="entry name" value="Fumarylacetoacetase-like, C-terminal domain"/>
    <property type="match status" value="1"/>
</dbReference>
<dbReference type="OrthoDB" id="5197601at2"/>
<evidence type="ECO:0000313" key="5">
    <source>
        <dbReference type="Proteomes" id="UP000034883"/>
    </source>
</evidence>
<keyword evidence="4" id="KW-0413">Isomerase</keyword>
<dbReference type="KEGG" id="samy:DB32_008845"/>
<evidence type="ECO:0000256" key="2">
    <source>
        <dbReference type="SAM" id="MobiDB-lite"/>
    </source>
</evidence>
<sequence>MTAKPATMRALDPRDGTTRPLELAPKRVHALGLTYAAHINETGGDGEGLVVFDKDAASLLRDGDAVQRPSRDTMLSAIARLDPALASRVGQRFAMLPPLFDYEVELGFLLLDDVHVAQLERRDLAPPIGYFVANDLTARTVQVLGEGRADRMRFWGAAKSFPGLLVAGTTLWVPDTPRVDACLDVTLTLTVNGETRQRGRTMDLVATPRELLLAAARGVPSGVLEKGDAVLTGTPSGVAFTVAAWKRKLASLLPGRTTRLAAALRAHTSNARMLGPGDVVEIDGGVLGRRRVTVV</sequence>
<dbReference type="InterPro" id="IPR036663">
    <property type="entry name" value="Fumarylacetoacetase_C_sf"/>
</dbReference>
<dbReference type="RefSeq" id="WP_053238536.1">
    <property type="nucleotide sequence ID" value="NZ_CP011125.1"/>
</dbReference>
<evidence type="ECO:0000259" key="3">
    <source>
        <dbReference type="Pfam" id="PF01557"/>
    </source>
</evidence>
<feature type="domain" description="Fumarylacetoacetase-like C-terminal" evidence="3">
    <location>
        <begin position="30"/>
        <end position="295"/>
    </location>
</feature>
<feature type="region of interest" description="Disordered" evidence="2">
    <location>
        <begin position="1"/>
        <end position="20"/>
    </location>
</feature>
<dbReference type="InterPro" id="IPR011234">
    <property type="entry name" value="Fumarylacetoacetase-like_C"/>
</dbReference>
<reference evidence="4 5" key="1">
    <citation type="submission" date="2015-03" db="EMBL/GenBank/DDBJ databases">
        <title>Genome assembly of Sandaracinus amylolyticus DSM 53668.</title>
        <authorList>
            <person name="Sharma G."/>
            <person name="Subramanian S."/>
        </authorList>
    </citation>
    <scope>NUCLEOTIDE SEQUENCE [LARGE SCALE GENOMIC DNA]</scope>
    <source>
        <strain evidence="4 5">DSM 53668</strain>
    </source>
</reference>
<keyword evidence="5" id="KW-1185">Reference proteome</keyword>
<dbReference type="Pfam" id="PF01557">
    <property type="entry name" value="FAA_hydrolase"/>
    <property type="match status" value="1"/>
</dbReference>
<name>A0A0F6WAS5_9BACT</name>
<dbReference type="GO" id="GO:0046872">
    <property type="term" value="F:metal ion binding"/>
    <property type="evidence" value="ECO:0007669"/>
    <property type="project" value="UniProtKB-KW"/>
</dbReference>
<accession>A0A0F6WAS5</accession>
<dbReference type="EMBL" id="CP011125">
    <property type="protein sequence ID" value="AKF11696.1"/>
    <property type="molecule type" value="Genomic_DNA"/>
</dbReference>
<dbReference type="SUPFAM" id="SSF56529">
    <property type="entry name" value="FAH"/>
    <property type="match status" value="1"/>
</dbReference>
<dbReference type="Proteomes" id="UP000034883">
    <property type="component" value="Chromosome"/>
</dbReference>
<evidence type="ECO:0000256" key="1">
    <source>
        <dbReference type="ARBA" id="ARBA00022723"/>
    </source>
</evidence>
<dbReference type="STRING" id="927083.DB32_008845"/>
<gene>
    <name evidence="4" type="ORF">DB32_008845</name>
</gene>
<dbReference type="GO" id="GO:0016853">
    <property type="term" value="F:isomerase activity"/>
    <property type="evidence" value="ECO:0007669"/>
    <property type="project" value="UniProtKB-KW"/>
</dbReference>
<keyword evidence="1" id="KW-0479">Metal-binding</keyword>
<protein>
    <submittedName>
        <fullName evidence="4">5-carboxymethyl-2-hydroxymuconate delta-isomerase</fullName>
    </submittedName>
</protein>
<organism evidence="4 5">
    <name type="scientific">Sandaracinus amylolyticus</name>
    <dbReference type="NCBI Taxonomy" id="927083"/>
    <lineage>
        <taxon>Bacteria</taxon>
        <taxon>Pseudomonadati</taxon>
        <taxon>Myxococcota</taxon>
        <taxon>Polyangia</taxon>
        <taxon>Polyangiales</taxon>
        <taxon>Sandaracinaceae</taxon>
        <taxon>Sandaracinus</taxon>
    </lineage>
</organism>